<organism evidence="1 2">
    <name type="scientific">Brevirhabdus pacifica</name>
    <dbReference type="NCBI Taxonomy" id="1267768"/>
    <lineage>
        <taxon>Bacteria</taxon>
        <taxon>Pseudomonadati</taxon>
        <taxon>Pseudomonadota</taxon>
        <taxon>Alphaproteobacteria</taxon>
        <taxon>Rhodobacterales</taxon>
        <taxon>Paracoccaceae</taxon>
        <taxon>Brevirhabdus</taxon>
    </lineage>
</organism>
<name>A0A1U7DIX5_9RHOB</name>
<dbReference type="AlphaFoldDB" id="A0A1U7DIX5"/>
<accession>A0A2M9DAR8</accession>
<dbReference type="EMBL" id="CP019124">
    <property type="protein sequence ID" value="APX89950.1"/>
    <property type="molecule type" value="Genomic_DNA"/>
</dbReference>
<dbReference type="RefSeq" id="WP_076979971.1">
    <property type="nucleotide sequence ID" value="NZ_CP019124.1"/>
</dbReference>
<evidence type="ECO:0000313" key="2">
    <source>
        <dbReference type="Proteomes" id="UP000187266"/>
    </source>
</evidence>
<dbReference type="Proteomes" id="UP000187266">
    <property type="component" value="Chromosome"/>
</dbReference>
<protein>
    <submittedName>
        <fullName evidence="1">Uncharacterized protein</fullName>
    </submittedName>
</protein>
<dbReference type="InterPro" id="IPR027372">
    <property type="entry name" value="Phytase-like_dom"/>
</dbReference>
<reference evidence="1 2" key="1">
    <citation type="submission" date="2017-01" db="EMBL/GenBank/DDBJ databases">
        <title>Genomic analysis of Xuhuaishuia manganoxidans DY6-4.</title>
        <authorList>
            <person name="Wang X."/>
        </authorList>
    </citation>
    <scope>NUCLEOTIDE SEQUENCE [LARGE SCALE GENOMIC DNA]</scope>
    <source>
        <strain evidence="1 2">DY6-4</strain>
    </source>
</reference>
<accession>A0A1U7DIX5</accession>
<proteinExistence type="predicted"/>
<dbReference type="STRING" id="1267768.BV394_09660"/>
<evidence type="ECO:0000313" key="1">
    <source>
        <dbReference type="EMBL" id="APX89950.1"/>
    </source>
</evidence>
<dbReference type="OrthoDB" id="9798693at2"/>
<keyword evidence="2" id="KW-1185">Reference proteome</keyword>
<dbReference type="PIRSF" id="PIRSF031900">
    <property type="entry name" value="UCP031900"/>
    <property type="match status" value="1"/>
</dbReference>
<sequence length="305" mass="33543">MLDRPSRALGAARGLALALVLALLPPMSSDALANGKAQLLSAFTWQSSVEGFGGFSALAMGSDGLAFTVLSDRGRLGQGRLSRDAKGRITGARLDSFVPLLGTEGEGLTRFRADSEGLAVRPDGRLYISFEGFHRVWTYARPGGKAAWLPRHKDFEGLPINKSLEALARAPDGTLYTIPEAPNVGGTAFQVYRYRRGNWDTPFTIPQRGDFLVTEAAIGPDGRFYLLERSFSLLGGFASRVRRFELRGDALSHETVILETPRTERDNLEGMAIWQAPEGMRMTLISDDNENFFQRTEIVEYALPR</sequence>
<dbReference type="SUPFAM" id="SSF101898">
    <property type="entry name" value="NHL repeat"/>
    <property type="match status" value="1"/>
</dbReference>
<dbReference type="InterPro" id="IPR014567">
    <property type="entry name" value="UCP031900"/>
</dbReference>
<gene>
    <name evidence="1" type="ORF">BV394_09660</name>
</gene>
<dbReference type="Pfam" id="PF13449">
    <property type="entry name" value="Phytase-like"/>
    <property type="match status" value="1"/>
</dbReference>